<dbReference type="GeneID" id="93061707"/>
<dbReference type="EMBL" id="PHRB01000034">
    <property type="protein sequence ID" value="PJO63252.1"/>
    <property type="molecule type" value="Genomic_DNA"/>
</dbReference>
<evidence type="ECO:0000313" key="2">
    <source>
        <dbReference type="EMBL" id="PJO63252.1"/>
    </source>
</evidence>
<dbReference type="EMBL" id="JQIM01000010">
    <property type="protein sequence ID" value="KGX07502.1"/>
    <property type="molecule type" value="Genomic_DNA"/>
</dbReference>
<dbReference type="Proteomes" id="UP000030475">
    <property type="component" value="Unassembled WGS sequence"/>
</dbReference>
<dbReference type="AlphaFoldDB" id="A0A069B917"/>
<dbReference type="OMA" id="AYNFGVN"/>
<sequence>MQELNQQEIAMVGGASLLTNLVGAIGNEVLLLGQSAYNFGANLTDSAGAILTHTVDGVASALTSTIGIIQGVLTGN</sequence>
<evidence type="ECO:0000313" key="4">
    <source>
        <dbReference type="Proteomes" id="UP000231878"/>
    </source>
</evidence>
<dbReference type="OrthoDB" id="9021195at2"/>
<reference evidence="1 3" key="1">
    <citation type="submission" date="2014-08" db="EMBL/GenBank/DDBJ databases">
        <authorList>
            <person name="Bunnell A."/>
            <person name="Chain P.S."/>
            <person name="Chertkov O."/>
            <person name="Currie B.J."/>
            <person name="Daligault H.E."/>
            <person name="Davenport K.W."/>
            <person name="Davis C."/>
            <person name="Gleasner C.D."/>
            <person name="Johnson S.L."/>
            <person name="Kaestli M."/>
            <person name="Koren S."/>
            <person name="Kunde Y.A."/>
            <person name="Mayo M."/>
            <person name="McMurry K.K."/>
            <person name="Price E.P."/>
            <person name="Reitenga K.G."/>
            <person name="Robison R."/>
            <person name="Rosovitz M.J."/>
            <person name="Sarovich D.S."/>
            <person name="Teshima H."/>
        </authorList>
    </citation>
    <scope>NUCLEOTIDE SEQUENCE [LARGE SCALE GENOMIC DNA]</scope>
    <source>
        <strain evidence="1 3">MSHR44</strain>
    </source>
</reference>
<dbReference type="Proteomes" id="UP000231878">
    <property type="component" value="Unassembled WGS sequence"/>
</dbReference>
<name>A0A069B917_BURPE</name>
<evidence type="ECO:0000313" key="3">
    <source>
        <dbReference type="Proteomes" id="UP000030475"/>
    </source>
</evidence>
<protein>
    <submittedName>
        <fullName evidence="1">Fructose-specific IIABC component</fullName>
    </submittedName>
</protein>
<comment type="caution">
    <text evidence="1">The sequence shown here is derived from an EMBL/GenBank/DDBJ whole genome shotgun (WGS) entry which is preliminary data.</text>
</comment>
<gene>
    <name evidence="2" type="ORF">CWD88_27085</name>
    <name evidence="1" type="ORF">Y036_2364</name>
</gene>
<dbReference type="KEGG" id="but:X994_3048"/>
<evidence type="ECO:0000313" key="1">
    <source>
        <dbReference type="EMBL" id="KGX07502.1"/>
    </source>
</evidence>
<organism evidence="1 3">
    <name type="scientific">Burkholderia pseudomallei</name>
    <name type="common">Pseudomonas pseudomallei</name>
    <dbReference type="NCBI Taxonomy" id="28450"/>
    <lineage>
        <taxon>Bacteria</taxon>
        <taxon>Pseudomonadati</taxon>
        <taxon>Pseudomonadota</taxon>
        <taxon>Betaproteobacteria</taxon>
        <taxon>Burkholderiales</taxon>
        <taxon>Burkholderiaceae</taxon>
        <taxon>Burkholderia</taxon>
        <taxon>pseudomallei group</taxon>
    </lineage>
</organism>
<reference evidence="2 4" key="2">
    <citation type="submission" date="2017-11" db="EMBL/GenBank/DDBJ databases">
        <title>Molecular characterization of Burkholderia pseudomallei and closely related isolates from Vietnam.</title>
        <authorList>
            <person name="Ustinov D.V."/>
            <person name="Antonov A.S."/>
            <person name="Avdusheva E.F."/>
            <person name="Shpak I.M."/>
            <person name="Zakharova I.B."/>
            <person name="Thi L.A."/>
            <person name="Teteryatnikova N."/>
            <person name="Lopasteyskaya Y.A."/>
            <person name="Kuzyutina J.A."/>
            <person name="Ngo T.N."/>
            <person name="Victorov D.V."/>
        </authorList>
    </citation>
    <scope>NUCLEOTIDE SEQUENCE [LARGE SCALE GENOMIC DNA]</scope>
    <source>
        <strain evidence="2 4">V1512</strain>
    </source>
</reference>
<dbReference type="RefSeq" id="WP_004204906.1">
    <property type="nucleotide sequence ID" value="NZ_AP028071.1"/>
</dbReference>
<accession>A0A069B917</accession>
<proteinExistence type="predicted"/>